<evidence type="ECO:0000313" key="8">
    <source>
        <dbReference type="Proteomes" id="UP001234581"/>
    </source>
</evidence>
<dbReference type="InterPro" id="IPR036188">
    <property type="entry name" value="FAD/NAD-bd_sf"/>
</dbReference>
<feature type="compositionally biased region" description="Low complexity" evidence="5">
    <location>
        <begin position="609"/>
        <end position="634"/>
    </location>
</feature>
<proteinExistence type="inferred from homology"/>
<dbReference type="Proteomes" id="UP001234581">
    <property type="component" value="Unassembled WGS sequence"/>
</dbReference>
<dbReference type="Pfam" id="PF07992">
    <property type="entry name" value="Pyr_redox_2"/>
    <property type="match status" value="1"/>
</dbReference>
<dbReference type="PANTHER" id="PTHR43735">
    <property type="entry name" value="APOPTOSIS-INDUCING FACTOR 1"/>
    <property type="match status" value="1"/>
</dbReference>
<keyword evidence="8" id="KW-1185">Reference proteome</keyword>
<dbReference type="PANTHER" id="PTHR43735:SF3">
    <property type="entry name" value="FERROPTOSIS SUPPRESSOR PROTEIN 1"/>
    <property type="match status" value="1"/>
</dbReference>
<sequence length="716" mass="80031">MASKSEDLLHDVLSEPKLLHSFESYLRQIHAHENLLFIGAISQMRYDNSFTNFEVALNRIYKSFLSDNANLKLHSVTTKEQVEQDMEGLHWAIIRREDAVKILEETERQVLADLRNKLDDFIRLKQLDISDFDHGPSKPQIRVVIVGGGFTGFTVASILDPMPLFHVTVIDTKDSFEYTPGIIKKLVNPEESSSMRVRHDSYVKNGRVLIGFASNVNDDVKSLQVNGETVDFDYLVVATGSSYSSQLKSTDMSVLYRITGLEQVNAELINARRILIVGGGLVGCELASEIALRTFPGKYPRKEITLVESHDKIIRRTDDYQRERAMDYLQNLGIEVICNDRIVDLEGTENGGNYLGASGRIYSGYDKVFMATGTRPNSQILQNSGELDACVDSWGRIMVKPSLQIDHYKCPHIFAGGDVTNVIEEKTGYAATLAGVCIARNICRLVKGKAPLRQGTKGTMPAPDKPLHGIHSQGGIGKQRLGLLKKKFAFLNPAWAALKLFDEQQYLRMVQGEAMNSSQVFGRMPRKLGLPQGYAYHSPIHSYSLASLEASLDQHIPQSSTSSVHRHLNHHHQQQQQQSSSLLLTPTPRQTRSCTGGVGGPKREYKTWSASSTRLSSISHASSSGSSSGSSTSSLHDFVNSHFTFGKHALEPQRSMDNISRSCAKHQQQQQHHRQQQQQKKKHHHPSSPRHFRRSSMPSVTNIEWATPPSLRSVKI</sequence>
<dbReference type="AlphaFoldDB" id="A0AAD7XRC5"/>
<feature type="region of interest" description="Disordered" evidence="5">
    <location>
        <begin position="554"/>
        <end position="634"/>
    </location>
</feature>
<comment type="caution">
    <text evidence="7">The sequence shown here is derived from an EMBL/GenBank/DDBJ whole genome shotgun (WGS) entry which is preliminary data.</text>
</comment>
<dbReference type="InterPro" id="IPR044926">
    <property type="entry name" value="RGS_subdomain_2"/>
</dbReference>
<dbReference type="SUPFAM" id="SSF51905">
    <property type="entry name" value="FAD/NAD(P)-binding domain"/>
    <property type="match status" value="1"/>
</dbReference>
<name>A0AAD7XRC5_9FUNG</name>
<dbReference type="InterPro" id="IPR036305">
    <property type="entry name" value="RGS_sf"/>
</dbReference>
<evidence type="ECO:0000256" key="4">
    <source>
        <dbReference type="ARBA" id="ARBA00023002"/>
    </source>
</evidence>
<organism evidence="7 8">
    <name type="scientific">Lichtheimia ornata</name>
    <dbReference type="NCBI Taxonomy" id="688661"/>
    <lineage>
        <taxon>Eukaryota</taxon>
        <taxon>Fungi</taxon>
        <taxon>Fungi incertae sedis</taxon>
        <taxon>Mucoromycota</taxon>
        <taxon>Mucoromycotina</taxon>
        <taxon>Mucoromycetes</taxon>
        <taxon>Mucorales</taxon>
        <taxon>Lichtheimiaceae</taxon>
        <taxon>Lichtheimia</taxon>
    </lineage>
</organism>
<dbReference type="RefSeq" id="XP_058338843.1">
    <property type="nucleotide sequence ID" value="XM_058490359.1"/>
</dbReference>
<evidence type="ECO:0000259" key="6">
    <source>
        <dbReference type="PROSITE" id="PS50132"/>
    </source>
</evidence>
<evidence type="ECO:0000313" key="7">
    <source>
        <dbReference type="EMBL" id="KAJ8653929.1"/>
    </source>
</evidence>
<dbReference type="GO" id="GO:0004174">
    <property type="term" value="F:electron-transferring-flavoprotein dehydrogenase activity"/>
    <property type="evidence" value="ECO:0007669"/>
    <property type="project" value="TreeGrafter"/>
</dbReference>
<dbReference type="Gene3D" id="1.10.167.10">
    <property type="entry name" value="Regulator of G-protein Signalling 4, domain 2"/>
    <property type="match status" value="1"/>
</dbReference>
<dbReference type="GO" id="GO:0005737">
    <property type="term" value="C:cytoplasm"/>
    <property type="evidence" value="ECO:0007669"/>
    <property type="project" value="TreeGrafter"/>
</dbReference>
<feature type="domain" description="RGS" evidence="6">
    <location>
        <begin position="8"/>
        <end position="69"/>
    </location>
</feature>
<evidence type="ECO:0000256" key="1">
    <source>
        <dbReference type="ARBA" id="ARBA00006442"/>
    </source>
</evidence>
<dbReference type="InterPro" id="IPR023753">
    <property type="entry name" value="FAD/NAD-binding_dom"/>
</dbReference>
<feature type="compositionally biased region" description="Basic residues" evidence="5">
    <location>
        <begin position="671"/>
        <end position="694"/>
    </location>
</feature>
<keyword evidence="4" id="KW-0560">Oxidoreductase</keyword>
<feature type="compositionally biased region" description="Low complexity" evidence="5">
    <location>
        <begin position="574"/>
        <end position="584"/>
    </location>
</feature>
<dbReference type="InterPro" id="IPR016137">
    <property type="entry name" value="RGS"/>
</dbReference>
<dbReference type="PRINTS" id="PR00368">
    <property type="entry name" value="FADPNR"/>
</dbReference>
<dbReference type="GeneID" id="83217781"/>
<dbReference type="SUPFAM" id="SSF48097">
    <property type="entry name" value="Regulator of G-protein signaling, RGS"/>
    <property type="match status" value="1"/>
</dbReference>
<comment type="similarity">
    <text evidence="1">Belongs to the FAD-dependent oxidoreductase family.</text>
</comment>
<dbReference type="PRINTS" id="PR00469">
    <property type="entry name" value="PNDRDTASEII"/>
</dbReference>
<dbReference type="GO" id="GO:0050660">
    <property type="term" value="F:flavin adenine dinucleotide binding"/>
    <property type="evidence" value="ECO:0007669"/>
    <property type="project" value="TreeGrafter"/>
</dbReference>
<evidence type="ECO:0000256" key="2">
    <source>
        <dbReference type="ARBA" id="ARBA00022630"/>
    </source>
</evidence>
<keyword evidence="3" id="KW-0274">FAD</keyword>
<evidence type="ECO:0000256" key="3">
    <source>
        <dbReference type="ARBA" id="ARBA00022827"/>
    </source>
</evidence>
<protein>
    <recommendedName>
        <fullName evidence="6">RGS domain-containing protein</fullName>
    </recommendedName>
</protein>
<dbReference type="Gene3D" id="3.50.50.100">
    <property type="match status" value="1"/>
</dbReference>
<accession>A0AAD7XRC5</accession>
<dbReference type="PROSITE" id="PS50132">
    <property type="entry name" value="RGS"/>
    <property type="match status" value="1"/>
</dbReference>
<dbReference type="EMBL" id="JARTCD010000069">
    <property type="protein sequence ID" value="KAJ8653929.1"/>
    <property type="molecule type" value="Genomic_DNA"/>
</dbReference>
<keyword evidence="2" id="KW-0285">Flavoprotein</keyword>
<feature type="region of interest" description="Disordered" evidence="5">
    <location>
        <begin position="660"/>
        <end position="716"/>
    </location>
</feature>
<dbReference type="Pfam" id="PF00615">
    <property type="entry name" value="RGS"/>
    <property type="match status" value="1"/>
</dbReference>
<reference evidence="7 8" key="1">
    <citation type="submission" date="2023-03" db="EMBL/GenBank/DDBJ databases">
        <title>Genome sequence of Lichtheimia ornata CBS 291.66.</title>
        <authorList>
            <person name="Mohabir J.T."/>
            <person name="Shea T.P."/>
            <person name="Kurbessoian T."/>
            <person name="Berby B."/>
            <person name="Fontaine J."/>
            <person name="Livny J."/>
            <person name="Gnirke A."/>
            <person name="Stajich J.E."/>
            <person name="Cuomo C.A."/>
        </authorList>
    </citation>
    <scope>NUCLEOTIDE SEQUENCE [LARGE SCALE GENOMIC DNA]</scope>
    <source>
        <strain evidence="7">CBS 291.66</strain>
    </source>
</reference>
<gene>
    <name evidence="7" type="ORF">O0I10_010377</name>
</gene>
<evidence type="ECO:0000256" key="5">
    <source>
        <dbReference type="SAM" id="MobiDB-lite"/>
    </source>
</evidence>
<feature type="compositionally biased region" description="Basic residues" evidence="5">
    <location>
        <begin position="564"/>
        <end position="573"/>
    </location>
</feature>